<gene>
    <name evidence="3" type="ORF">NLJ89_g10298</name>
</gene>
<dbReference type="Proteomes" id="UP001148786">
    <property type="component" value="Unassembled WGS sequence"/>
</dbReference>
<comment type="caution">
    <text evidence="3">The sequence shown here is derived from an EMBL/GenBank/DDBJ whole genome shotgun (WGS) entry which is preliminary data.</text>
</comment>
<evidence type="ECO:0000259" key="2">
    <source>
        <dbReference type="Pfam" id="PF26632"/>
    </source>
</evidence>
<keyword evidence="4" id="KW-1185">Reference proteome</keyword>
<organism evidence="3 4">
    <name type="scientific">Agrocybe chaxingu</name>
    <dbReference type="NCBI Taxonomy" id="84603"/>
    <lineage>
        <taxon>Eukaryota</taxon>
        <taxon>Fungi</taxon>
        <taxon>Dikarya</taxon>
        <taxon>Basidiomycota</taxon>
        <taxon>Agaricomycotina</taxon>
        <taxon>Agaricomycetes</taxon>
        <taxon>Agaricomycetidae</taxon>
        <taxon>Agaricales</taxon>
        <taxon>Agaricineae</taxon>
        <taxon>Strophariaceae</taxon>
        <taxon>Agrocybe</taxon>
    </lineage>
</organism>
<proteinExistence type="predicted"/>
<protein>
    <recommendedName>
        <fullName evidence="2">DUF8205 domain-containing protein</fullName>
    </recommendedName>
</protein>
<dbReference type="EMBL" id="JANKHO010001837">
    <property type="protein sequence ID" value="KAJ3497821.1"/>
    <property type="molecule type" value="Genomic_DNA"/>
</dbReference>
<feature type="region of interest" description="Disordered" evidence="1">
    <location>
        <begin position="349"/>
        <end position="393"/>
    </location>
</feature>
<reference evidence="3" key="1">
    <citation type="submission" date="2022-07" db="EMBL/GenBank/DDBJ databases">
        <title>Genome Sequence of Agrocybe chaxingu.</title>
        <authorList>
            <person name="Buettner E."/>
        </authorList>
    </citation>
    <scope>NUCLEOTIDE SEQUENCE</scope>
    <source>
        <strain evidence="3">MP-N11</strain>
    </source>
</reference>
<evidence type="ECO:0000313" key="3">
    <source>
        <dbReference type="EMBL" id="KAJ3497821.1"/>
    </source>
</evidence>
<dbReference type="Pfam" id="PF26632">
    <property type="entry name" value="DUF8205"/>
    <property type="match status" value="2"/>
</dbReference>
<sequence length="393" mass="44248">MDSKQQLIRVAKFQLGQPGLCFYHHAADDLTSTRMYTSAIHPNRKADFREVAPPKSIIKEGKKEALLTCTNCSKIDGNDGVKSSTIAREIAKKSIDHFVRAVHKTQCREGLGTGIQPLIAAFVGNPMLQHYLQLLLCCEFSFHKVLDSEREALSRKTFHAHIDVGIEPTKIADFMNLYTYDDWDKEGLEGMLQIHLVATARSGLPQCISWPITIDEDAFDSARRAPPFTMVSALTGKAIDKPMSVDSILEYVNTHIRSDTSNRLLLRVPMRECDKRLIRDAGRNKDAHPAQALRVKMNREAVYVSHRVEIVTTPDGRTERRIIGQVTEADRQRARELGRAAAMRDMQMGGEAIPADEEAGAAGGHAAPEPPKMNRAERRRLEQQMKREMKRRK</sequence>
<evidence type="ECO:0000256" key="1">
    <source>
        <dbReference type="SAM" id="MobiDB-lite"/>
    </source>
</evidence>
<dbReference type="AlphaFoldDB" id="A0A9W8MS96"/>
<dbReference type="InterPro" id="IPR058518">
    <property type="entry name" value="DUF8205"/>
</dbReference>
<feature type="domain" description="DUF8205" evidence="2">
    <location>
        <begin position="118"/>
        <end position="200"/>
    </location>
</feature>
<accession>A0A9W8MS96</accession>
<feature type="compositionally biased region" description="Basic and acidic residues" evidence="1">
    <location>
        <begin position="372"/>
        <end position="387"/>
    </location>
</feature>
<dbReference type="OrthoDB" id="5231159at2759"/>
<feature type="domain" description="DUF8205" evidence="2">
    <location>
        <begin position="231"/>
        <end position="303"/>
    </location>
</feature>
<name>A0A9W8MS96_9AGAR</name>
<evidence type="ECO:0000313" key="4">
    <source>
        <dbReference type="Proteomes" id="UP001148786"/>
    </source>
</evidence>